<reference evidence="2" key="1">
    <citation type="submission" date="2019-02" db="EMBL/GenBank/DDBJ databases">
        <authorList>
            <person name="Gruber-Vodicka R. H."/>
            <person name="Seah K. B. B."/>
        </authorList>
    </citation>
    <scope>NUCLEOTIDE SEQUENCE</scope>
    <source>
        <strain evidence="2">BECK_DK47</strain>
    </source>
</reference>
<dbReference type="AlphaFoldDB" id="A0A450SLE2"/>
<keyword evidence="1" id="KW-1133">Transmembrane helix</keyword>
<accession>A0A450SLE2</accession>
<dbReference type="EMBL" id="CAADEX010000046">
    <property type="protein sequence ID" value="VFJ54438.1"/>
    <property type="molecule type" value="Genomic_DNA"/>
</dbReference>
<keyword evidence="1" id="KW-0812">Transmembrane</keyword>
<dbReference type="Gene3D" id="1.20.5.170">
    <property type="match status" value="1"/>
</dbReference>
<protein>
    <submittedName>
        <fullName evidence="2">Uncharacterized protein</fullName>
    </submittedName>
</protein>
<evidence type="ECO:0000313" key="2">
    <source>
        <dbReference type="EMBL" id="VFJ54438.1"/>
    </source>
</evidence>
<organism evidence="2">
    <name type="scientific">Candidatus Kentrum sp. DK</name>
    <dbReference type="NCBI Taxonomy" id="2126562"/>
    <lineage>
        <taxon>Bacteria</taxon>
        <taxon>Pseudomonadati</taxon>
        <taxon>Pseudomonadota</taxon>
        <taxon>Gammaproteobacteria</taxon>
        <taxon>Candidatus Kentrum</taxon>
    </lineage>
</organism>
<sequence>MCPPRTPGWPTPCNVIPFCETVMKNTLVTLLLFATLTISGTAFAVEVAPRISDREIVERLTRLEERFARLEEGQKAMQRQLEQRITGLETRMDDRLDAQWNLTLVLIAAIFGLIGFVVWDRKTALKPLEERLGRIENDLERDLDLKSSDGSRFTRLMEALREVPPPGGAAG</sequence>
<keyword evidence="1" id="KW-0472">Membrane</keyword>
<gene>
    <name evidence="2" type="ORF">BECKDK2373B_GA0170837_104632</name>
</gene>
<proteinExistence type="predicted"/>
<name>A0A450SLE2_9GAMM</name>
<evidence type="ECO:0000256" key="1">
    <source>
        <dbReference type="SAM" id="Phobius"/>
    </source>
</evidence>
<feature type="transmembrane region" description="Helical" evidence="1">
    <location>
        <begin position="98"/>
        <end position="119"/>
    </location>
</feature>